<reference evidence="1" key="1">
    <citation type="submission" date="2018-05" db="EMBL/GenBank/DDBJ databases">
        <authorList>
            <person name="Lanie J.A."/>
            <person name="Ng W.-L."/>
            <person name="Kazmierczak K.M."/>
            <person name="Andrzejewski T.M."/>
            <person name="Davidsen T.M."/>
            <person name="Wayne K.J."/>
            <person name="Tettelin H."/>
            <person name="Glass J.I."/>
            <person name="Rusch D."/>
            <person name="Podicherti R."/>
            <person name="Tsui H.-C.T."/>
            <person name="Winkler M.E."/>
        </authorList>
    </citation>
    <scope>NUCLEOTIDE SEQUENCE</scope>
</reference>
<name>A0A382XL60_9ZZZZ</name>
<evidence type="ECO:0000313" key="1">
    <source>
        <dbReference type="EMBL" id="SVD71038.1"/>
    </source>
</evidence>
<gene>
    <name evidence="1" type="ORF">METZ01_LOCUS423892</name>
</gene>
<proteinExistence type="predicted"/>
<dbReference type="PANTHER" id="PTHR16214:SF3">
    <property type="entry name" value="TRANSMEMBRANE PROTEIN 260"/>
    <property type="match status" value="1"/>
</dbReference>
<accession>A0A382XL60</accession>
<dbReference type="InterPro" id="IPR021280">
    <property type="entry name" value="TMEM260-like"/>
</dbReference>
<dbReference type="InterPro" id="IPR052724">
    <property type="entry name" value="GT117_domain-containing"/>
</dbReference>
<dbReference type="Pfam" id="PF11028">
    <property type="entry name" value="TMEM260-like"/>
    <property type="match status" value="1"/>
</dbReference>
<organism evidence="1">
    <name type="scientific">marine metagenome</name>
    <dbReference type="NCBI Taxonomy" id="408172"/>
    <lineage>
        <taxon>unclassified sequences</taxon>
        <taxon>metagenomes</taxon>
        <taxon>ecological metagenomes</taxon>
    </lineage>
</organism>
<dbReference type="EMBL" id="UINC01168153">
    <property type="protein sequence ID" value="SVD71038.1"/>
    <property type="molecule type" value="Genomic_DNA"/>
</dbReference>
<dbReference type="AlphaFoldDB" id="A0A382XL60"/>
<protein>
    <recommendedName>
        <fullName evidence="2">DUF2723 domain-containing protein</fullName>
    </recommendedName>
</protein>
<feature type="non-terminal residue" evidence="1">
    <location>
        <position position="55"/>
    </location>
</feature>
<sequence>MFKKAHYILTFLAFFISLCLYTLTMAPTTSFWDCGEFIASSFIMGVPHPPGAPLF</sequence>
<dbReference type="PANTHER" id="PTHR16214">
    <property type="entry name" value="TRANSMEMBRANE PROTEIN 260"/>
    <property type="match status" value="1"/>
</dbReference>
<evidence type="ECO:0008006" key="2">
    <source>
        <dbReference type="Google" id="ProtNLM"/>
    </source>
</evidence>